<gene>
    <name evidence="3" type="ORF">QUV98_07565</name>
</gene>
<accession>A0ABT7UKV0</accession>
<evidence type="ECO:0000256" key="1">
    <source>
        <dbReference type="SAM" id="MobiDB-lite"/>
    </source>
</evidence>
<dbReference type="RefSeq" id="WP_087297551.1">
    <property type="nucleotide sequence ID" value="NZ_JAUDCK010000025.1"/>
</dbReference>
<feature type="region of interest" description="Disordered" evidence="1">
    <location>
        <begin position="1"/>
        <end position="49"/>
    </location>
</feature>
<feature type="compositionally biased region" description="Acidic residues" evidence="1">
    <location>
        <begin position="38"/>
        <end position="47"/>
    </location>
</feature>
<sequence>MAKKFHFDDEDDIQDEYQPSSYLDDLENKRENVPYTAIDEEDDEEEEPMKKKKKGFVMKWWHYLLILFGALAVAFIIYIVVLSFNNGPVYGDRCEGMVSISKDARDSTVSTMEEKYDEIESMTLSTECRQLKLDITFKAGMSTKEAQNIAEETVQTLDGIVGREKEDGQKYSDLFGTIDGVTQYEVNVFMTSSDSEDFPIYGTKNIQNDEFSYTLASVRDEESAKKAQETLTDE</sequence>
<keyword evidence="2" id="KW-0472">Membrane</keyword>
<feature type="transmembrane region" description="Helical" evidence="2">
    <location>
        <begin position="60"/>
        <end position="84"/>
    </location>
</feature>
<evidence type="ECO:0000313" key="4">
    <source>
        <dbReference type="Proteomes" id="UP001529275"/>
    </source>
</evidence>
<keyword evidence="2" id="KW-1133">Transmembrane helix</keyword>
<dbReference type="Proteomes" id="UP001529275">
    <property type="component" value="Unassembled WGS sequence"/>
</dbReference>
<organism evidence="3 4">
    <name type="scientific">Massilimicrobiota timonensis</name>
    <dbReference type="NCBI Taxonomy" id="1776392"/>
    <lineage>
        <taxon>Bacteria</taxon>
        <taxon>Bacillati</taxon>
        <taxon>Bacillota</taxon>
        <taxon>Erysipelotrichia</taxon>
        <taxon>Erysipelotrichales</taxon>
        <taxon>Erysipelotrichaceae</taxon>
        <taxon>Massilimicrobiota</taxon>
    </lineage>
</organism>
<keyword evidence="4" id="KW-1185">Reference proteome</keyword>
<comment type="caution">
    <text evidence="3">The sequence shown here is derived from an EMBL/GenBank/DDBJ whole genome shotgun (WGS) entry which is preliminary data.</text>
</comment>
<reference evidence="4" key="1">
    <citation type="submission" date="2023-06" db="EMBL/GenBank/DDBJ databases">
        <title>Identification and characterization of horizontal gene transfer across gut microbiota members of farm animals based on homology search.</title>
        <authorList>
            <person name="Zeman M."/>
            <person name="Kubasova T."/>
            <person name="Jahodarova E."/>
            <person name="Nykrynova M."/>
            <person name="Rychlik I."/>
        </authorList>
    </citation>
    <scope>NUCLEOTIDE SEQUENCE [LARGE SCALE GENOMIC DNA]</scope>
    <source>
        <strain evidence="4">ET341</strain>
    </source>
</reference>
<dbReference type="EMBL" id="JAUDCK010000025">
    <property type="protein sequence ID" value="MDM8196170.1"/>
    <property type="molecule type" value="Genomic_DNA"/>
</dbReference>
<name>A0ABT7UKV0_9FIRM</name>
<evidence type="ECO:0000313" key="3">
    <source>
        <dbReference type="EMBL" id="MDM8196170.1"/>
    </source>
</evidence>
<keyword evidence="2" id="KW-0812">Transmembrane</keyword>
<evidence type="ECO:0000256" key="2">
    <source>
        <dbReference type="SAM" id="Phobius"/>
    </source>
</evidence>
<proteinExistence type="predicted"/>
<protein>
    <submittedName>
        <fullName evidence="3">Uncharacterized protein</fullName>
    </submittedName>
</protein>